<dbReference type="NCBIfam" id="TIGR00697">
    <property type="entry name" value="queuosine precursor transporter"/>
    <property type="match status" value="1"/>
</dbReference>
<dbReference type="InterPro" id="IPR003744">
    <property type="entry name" value="YhhQ"/>
</dbReference>
<feature type="transmembrane region" description="Helical" evidence="1">
    <location>
        <begin position="7"/>
        <end position="27"/>
    </location>
</feature>
<dbReference type="Pfam" id="PF02592">
    <property type="entry name" value="Vut_1"/>
    <property type="match status" value="1"/>
</dbReference>
<dbReference type="EMBL" id="JBHLZN010000001">
    <property type="protein sequence ID" value="MFB9885435.1"/>
    <property type="molecule type" value="Genomic_DNA"/>
</dbReference>
<reference evidence="2 3" key="1">
    <citation type="submission" date="2024-09" db="EMBL/GenBank/DDBJ databases">
        <authorList>
            <person name="Sun Q."/>
            <person name="Mori K."/>
        </authorList>
    </citation>
    <scope>NUCLEOTIDE SEQUENCE [LARGE SCALE GENOMIC DNA]</scope>
    <source>
        <strain evidence="2 3">ATCC 51285</strain>
    </source>
</reference>
<protein>
    <recommendedName>
        <fullName evidence="1">Probable queuosine precursor transporter</fullName>
        <shortName evidence="1">Q precursor transporter</shortName>
    </recommendedName>
</protein>
<keyword evidence="1" id="KW-0812">Transmembrane</keyword>
<evidence type="ECO:0000313" key="3">
    <source>
        <dbReference type="Proteomes" id="UP001589628"/>
    </source>
</evidence>
<feature type="transmembrane region" description="Helical" evidence="1">
    <location>
        <begin position="179"/>
        <end position="197"/>
    </location>
</feature>
<comment type="subcellular location">
    <subcellularLocation>
        <location evidence="1">Cell inner membrane</location>
        <topology evidence="1">Multi-pass membrane protein</topology>
    </subcellularLocation>
</comment>
<dbReference type="Proteomes" id="UP001589628">
    <property type="component" value="Unassembled WGS sequence"/>
</dbReference>
<sequence>MNPIRSSVLSTLVLFHIAIITASNYLVQLPINIFGFHTTWGAFSFPLIFIATDLSVRLLGADLARQVIWRVMLPALLVSYLVSVLFFQGQWQGWQSLQELNTFVARIAAASFAAYLLGQLLDISVFNRLRQISLWWVAPLCSTLLGNLVDTFAFFGLAFAGSSDEFMRQHWVEIAWADYGFKLLISVAFSLPLYALVLGRLQRWLQPAALTPQQA</sequence>
<feature type="transmembrane region" description="Helical" evidence="1">
    <location>
        <begin position="133"/>
        <end position="159"/>
    </location>
</feature>
<evidence type="ECO:0000313" key="2">
    <source>
        <dbReference type="EMBL" id="MFB9885435.1"/>
    </source>
</evidence>
<keyword evidence="1" id="KW-0472">Membrane</keyword>
<dbReference type="PANTHER" id="PTHR34300">
    <property type="entry name" value="QUEUOSINE PRECURSOR TRANSPORTER-RELATED"/>
    <property type="match status" value="1"/>
</dbReference>
<name>A0ABV5Z9B4_9GAMM</name>
<feature type="transmembrane region" description="Helical" evidence="1">
    <location>
        <begin position="71"/>
        <end position="91"/>
    </location>
</feature>
<keyword evidence="1" id="KW-1133">Transmembrane helix</keyword>
<keyword evidence="1" id="KW-0997">Cell inner membrane</keyword>
<keyword evidence="1" id="KW-0813">Transport</keyword>
<dbReference type="PANTHER" id="PTHR34300:SF1">
    <property type="entry name" value="QUEUOSINE PRECURSOR TRANSPORTER"/>
    <property type="match status" value="1"/>
</dbReference>
<feature type="transmembrane region" description="Helical" evidence="1">
    <location>
        <begin position="103"/>
        <end position="121"/>
    </location>
</feature>
<keyword evidence="3" id="KW-1185">Reference proteome</keyword>
<feature type="transmembrane region" description="Helical" evidence="1">
    <location>
        <begin position="39"/>
        <end position="59"/>
    </location>
</feature>
<organism evidence="2 3">
    <name type="scientific">Balneatrix alpica</name>
    <dbReference type="NCBI Taxonomy" id="75684"/>
    <lineage>
        <taxon>Bacteria</taxon>
        <taxon>Pseudomonadati</taxon>
        <taxon>Pseudomonadota</taxon>
        <taxon>Gammaproteobacteria</taxon>
        <taxon>Oceanospirillales</taxon>
        <taxon>Balneatrichaceae</taxon>
        <taxon>Balneatrix</taxon>
    </lineage>
</organism>
<comment type="caution">
    <text evidence="2">The sequence shown here is derived from an EMBL/GenBank/DDBJ whole genome shotgun (WGS) entry which is preliminary data.</text>
</comment>
<accession>A0ABV5Z9B4</accession>
<dbReference type="RefSeq" id="WP_027313003.1">
    <property type="nucleotide sequence ID" value="NZ_JAUESS010000014.1"/>
</dbReference>
<dbReference type="NCBIfam" id="NF008406">
    <property type="entry name" value="PRK11212.1"/>
    <property type="match status" value="1"/>
</dbReference>
<comment type="function">
    <text evidence="1">Involved in the import of queuosine (Q) precursors, required for Q precursor salvage.</text>
</comment>
<proteinExistence type="inferred from homology"/>
<dbReference type="HAMAP" id="MF_02088">
    <property type="entry name" value="Q_prec_transport"/>
    <property type="match status" value="1"/>
</dbReference>
<keyword evidence="1" id="KW-1003">Cell membrane</keyword>
<comment type="similarity">
    <text evidence="1">Belongs to the vitamin uptake transporter (VUT/ECF) (TC 2.A.88) family. Q precursor transporter subfamily.</text>
</comment>
<gene>
    <name evidence="2" type="ORF">ACFFLH_03280</name>
</gene>
<evidence type="ECO:0000256" key="1">
    <source>
        <dbReference type="HAMAP-Rule" id="MF_02088"/>
    </source>
</evidence>